<dbReference type="VEuPathDB" id="MicrosporidiaDB:M153_2500038414"/>
<feature type="transmembrane region" description="Helical" evidence="1">
    <location>
        <begin position="231"/>
        <end position="258"/>
    </location>
</feature>
<keyword evidence="1" id="KW-0812">Transmembrane</keyword>
<accession>A0A0R0M8C3</accession>
<dbReference type="AlphaFoldDB" id="A0A0R0M8C3"/>
<dbReference type="GO" id="GO:0016301">
    <property type="term" value="F:kinase activity"/>
    <property type="evidence" value="ECO:0007669"/>
    <property type="project" value="UniProtKB-KW"/>
</dbReference>
<protein>
    <submittedName>
        <fullName evidence="2">Dolichol kinase</fullName>
    </submittedName>
</protein>
<feature type="transmembrane region" description="Helical" evidence="1">
    <location>
        <begin position="198"/>
        <end position="219"/>
    </location>
</feature>
<evidence type="ECO:0000313" key="2">
    <source>
        <dbReference type="EMBL" id="KRH95136.1"/>
    </source>
</evidence>
<organism evidence="2 3">
    <name type="scientific">Pseudoloma neurophilia</name>
    <dbReference type="NCBI Taxonomy" id="146866"/>
    <lineage>
        <taxon>Eukaryota</taxon>
        <taxon>Fungi</taxon>
        <taxon>Fungi incertae sedis</taxon>
        <taxon>Microsporidia</taxon>
        <taxon>Pseudoloma</taxon>
    </lineage>
</organism>
<gene>
    <name evidence="2" type="ORF">M153_2500038414</name>
</gene>
<feature type="transmembrane region" description="Helical" evidence="1">
    <location>
        <begin position="89"/>
        <end position="109"/>
    </location>
</feature>
<dbReference type="EMBL" id="LGUB01000005">
    <property type="protein sequence ID" value="KRH95136.1"/>
    <property type="molecule type" value="Genomic_DNA"/>
</dbReference>
<comment type="caution">
    <text evidence="2">The sequence shown here is derived from an EMBL/GenBank/DDBJ whole genome shotgun (WGS) entry which is preliminary data.</text>
</comment>
<evidence type="ECO:0000256" key="1">
    <source>
        <dbReference type="SAM" id="Phobius"/>
    </source>
</evidence>
<keyword evidence="1" id="KW-0472">Membrane</keyword>
<feature type="transmembrane region" description="Helical" evidence="1">
    <location>
        <begin position="46"/>
        <end position="69"/>
    </location>
</feature>
<keyword evidence="2" id="KW-0418">Kinase</keyword>
<feature type="transmembrane region" description="Helical" evidence="1">
    <location>
        <begin position="173"/>
        <end position="192"/>
    </location>
</feature>
<dbReference type="Proteomes" id="UP000051530">
    <property type="component" value="Unassembled WGS sequence"/>
</dbReference>
<reference evidence="2 3" key="1">
    <citation type="submission" date="2015-07" db="EMBL/GenBank/DDBJ databases">
        <title>The genome of Pseudoloma neurophilia, a relevant intracellular parasite of the zebrafish.</title>
        <authorList>
            <person name="Ndikumana S."/>
            <person name="Pelin A."/>
            <person name="Sanders J."/>
            <person name="Corradi N."/>
        </authorList>
    </citation>
    <scope>NUCLEOTIDE SEQUENCE [LARGE SCALE GENOMIC DNA]</scope>
    <source>
        <strain evidence="2 3">MK1</strain>
    </source>
</reference>
<dbReference type="OrthoDB" id="2190004at2759"/>
<keyword evidence="2" id="KW-0808">Transferase</keyword>
<sequence length="287" mass="33448">MMFESLIYFYYLKIFLKSFTTLESFVISCIVPFIRMNCDGRFINPILYYQIIATSGRCLVSQAIDIFFIFDIPFLETAKHVIFITIENITKVFFMVYIVTLLAIFMFWCQKTNNVNLARKSVHFTLFVILLRIDHFTKEALELVLLFNHFMSSNFSNQPLFQSFKSMRDFGDVNISNILILATCYFTGFFLFKYEDFIAIMISLLILDSATSIIGQFIGSKGRNKLVTGSGVFIAVFTHFLLFSNFQYSIFYIIIGFIEYFTNMNDNLAITVGGVIMLRFFRKPLFL</sequence>
<proteinExistence type="predicted"/>
<feature type="transmembrane region" description="Helical" evidence="1">
    <location>
        <begin position="6"/>
        <end position="34"/>
    </location>
</feature>
<name>A0A0R0M8C3_9MICR</name>
<keyword evidence="3" id="KW-1185">Reference proteome</keyword>
<evidence type="ECO:0000313" key="3">
    <source>
        <dbReference type="Proteomes" id="UP000051530"/>
    </source>
</evidence>
<keyword evidence="1" id="KW-1133">Transmembrane helix</keyword>